<keyword evidence="3" id="KW-1185">Reference proteome</keyword>
<dbReference type="InterPro" id="IPR038750">
    <property type="entry name" value="YczE/YyaS-like"/>
</dbReference>
<dbReference type="PANTHER" id="PTHR40078">
    <property type="entry name" value="INTEGRAL MEMBRANE PROTEIN-RELATED"/>
    <property type="match status" value="1"/>
</dbReference>
<gene>
    <name evidence="2" type="ORF">G4Z02_08775</name>
</gene>
<dbReference type="RefSeq" id="WP_258877645.1">
    <property type="nucleotide sequence ID" value="NZ_CP048914.1"/>
</dbReference>
<name>A0A7L7KT98_9MOLU</name>
<feature type="transmembrane region" description="Helical" evidence="1">
    <location>
        <begin position="126"/>
        <end position="153"/>
    </location>
</feature>
<dbReference type="PANTHER" id="PTHR40078:SF1">
    <property type="entry name" value="INTEGRAL MEMBRANE PROTEIN"/>
    <property type="match status" value="1"/>
</dbReference>
<dbReference type="Pfam" id="PF19700">
    <property type="entry name" value="DUF6198"/>
    <property type="match status" value="1"/>
</dbReference>
<feature type="transmembrane region" description="Helical" evidence="1">
    <location>
        <begin position="92"/>
        <end position="114"/>
    </location>
</feature>
<feature type="transmembrane region" description="Helical" evidence="1">
    <location>
        <begin position="200"/>
        <end position="220"/>
    </location>
</feature>
<feature type="transmembrane region" description="Helical" evidence="1">
    <location>
        <begin position="21"/>
        <end position="43"/>
    </location>
</feature>
<accession>A0A7L7KT98</accession>
<feature type="transmembrane region" description="Helical" evidence="1">
    <location>
        <begin position="174"/>
        <end position="194"/>
    </location>
</feature>
<dbReference type="AlphaFoldDB" id="A0A7L7KT98"/>
<proteinExistence type="predicted"/>
<feature type="transmembrane region" description="Helical" evidence="1">
    <location>
        <begin position="63"/>
        <end position="85"/>
    </location>
</feature>
<dbReference type="Proteomes" id="UP000514720">
    <property type="component" value="Chromosome"/>
</dbReference>
<evidence type="ECO:0000256" key="1">
    <source>
        <dbReference type="SAM" id="Phobius"/>
    </source>
</evidence>
<sequence>MSNLRTVILREELQEIRNKLTIGRISTYIVGMIVIGVGVSLMIRSNIGMSSWDTLHYALTHAISFMSMGLANALTASTTMLLTIILYKRWSYVVMIVPIITTALLINLFNLYIFDGVLYTETWHHIAGYIGGLFLLPLGGSLMIVTTLPAGVYDQFMLAVLYKLKSSRLAFIRAIIEVTVVLLAFLIGSIAGIGLGKFGVGTIIFSLMVGVLISMYLTIFERIGIYEHQQND</sequence>
<evidence type="ECO:0000313" key="3">
    <source>
        <dbReference type="Proteomes" id="UP000514720"/>
    </source>
</evidence>
<organism evidence="2 3">
    <name type="scientific">Candidatus Xianfuyuplasma coldseepsis</name>
    <dbReference type="NCBI Taxonomy" id="2782163"/>
    <lineage>
        <taxon>Bacteria</taxon>
        <taxon>Bacillati</taxon>
        <taxon>Mycoplasmatota</taxon>
        <taxon>Mollicutes</taxon>
        <taxon>Candidatus Izemoplasmatales</taxon>
        <taxon>Candidatus Izemoplasmataceae</taxon>
        <taxon>Candidatus Xianfuyuplasma</taxon>
    </lineage>
</organism>
<dbReference type="KEGG" id="xcl:G4Z02_08775"/>
<keyword evidence="1" id="KW-0812">Transmembrane</keyword>
<dbReference type="EMBL" id="CP048914">
    <property type="protein sequence ID" value="QMS85835.1"/>
    <property type="molecule type" value="Genomic_DNA"/>
</dbReference>
<reference evidence="2 3" key="1">
    <citation type="submission" date="2020-02" db="EMBL/GenBank/DDBJ databases">
        <authorList>
            <person name="Zheng R.K."/>
            <person name="Sun C.M."/>
        </authorList>
    </citation>
    <scope>NUCLEOTIDE SEQUENCE [LARGE SCALE GENOMIC DNA]</scope>
    <source>
        <strain evidence="3">zrk13</strain>
    </source>
</reference>
<protein>
    <recommendedName>
        <fullName evidence="4">YitT family protein</fullName>
    </recommendedName>
</protein>
<evidence type="ECO:0008006" key="4">
    <source>
        <dbReference type="Google" id="ProtNLM"/>
    </source>
</evidence>
<evidence type="ECO:0000313" key="2">
    <source>
        <dbReference type="EMBL" id="QMS85835.1"/>
    </source>
</evidence>
<keyword evidence="1" id="KW-0472">Membrane</keyword>
<keyword evidence="1" id="KW-1133">Transmembrane helix</keyword>